<sequence length="159" mass="17887">MIKQAVFTCALFALTPAWAINKCMGPDGRVVYQATACPDAGELVGAEIARREAEHKAEREAEAKRRQISEETSRRTWAEYESKQKQRQQLCGGQIHDVPFVGMTVHAMENCTRFWERYGAGAHVNETETSNGVNRQYVFRVGGIKYLYTDGGKVTAIQR</sequence>
<keyword evidence="4" id="KW-1185">Reference proteome</keyword>
<name>A0A1I7JKH4_9BURK</name>
<feature type="signal peptide" evidence="2">
    <location>
        <begin position="1"/>
        <end position="19"/>
    </location>
</feature>
<dbReference type="OrthoDB" id="8820721at2"/>
<dbReference type="STRING" id="343013.SAMN04489707_102739"/>
<dbReference type="RefSeq" id="WP_074930300.1">
    <property type="nucleotide sequence ID" value="NZ_CYIG01000022.1"/>
</dbReference>
<evidence type="ECO:0000256" key="1">
    <source>
        <dbReference type="SAM" id="MobiDB-lite"/>
    </source>
</evidence>
<evidence type="ECO:0000256" key="2">
    <source>
        <dbReference type="SAM" id="SignalP"/>
    </source>
</evidence>
<organism evidence="3 4">
    <name type="scientific">Paenacidovorax caeni</name>
    <dbReference type="NCBI Taxonomy" id="343013"/>
    <lineage>
        <taxon>Bacteria</taxon>
        <taxon>Pseudomonadati</taxon>
        <taxon>Pseudomonadota</taxon>
        <taxon>Betaproteobacteria</taxon>
        <taxon>Burkholderiales</taxon>
        <taxon>Comamonadaceae</taxon>
        <taxon>Paenacidovorax</taxon>
    </lineage>
</organism>
<proteinExistence type="predicted"/>
<protein>
    <recommendedName>
        <fullName evidence="5">DUF4124 domain-containing protein</fullName>
    </recommendedName>
</protein>
<evidence type="ECO:0000313" key="3">
    <source>
        <dbReference type="EMBL" id="SFU85621.1"/>
    </source>
</evidence>
<dbReference type="AlphaFoldDB" id="A0A1I7JKH4"/>
<dbReference type="Proteomes" id="UP000183656">
    <property type="component" value="Unassembled WGS sequence"/>
</dbReference>
<dbReference type="EMBL" id="FPBX01000027">
    <property type="protein sequence ID" value="SFU85621.1"/>
    <property type="molecule type" value="Genomic_DNA"/>
</dbReference>
<feature type="region of interest" description="Disordered" evidence="1">
    <location>
        <begin position="56"/>
        <end position="76"/>
    </location>
</feature>
<keyword evidence="2" id="KW-0732">Signal</keyword>
<evidence type="ECO:0000313" key="4">
    <source>
        <dbReference type="Proteomes" id="UP000183656"/>
    </source>
</evidence>
<gene>
    <name evidence="3" type="ORF">SAMN04489707_102739</name>
</gene>
<reference evidence="3 4" key="1">
    <citation type="submission" date="2016-10" db="EMBL/GenBank/DDBJ databases">
        <authorList>
            <person name="de Groot N.N."/>
        </authorList>
    </citation>
    <scope>NUCLEOTIDE SEQUENCE [LARGE SCALE GENOMIC DNA]</scope>
    <source>
        <strain evidence="3 4">R-24608</strain>
    </source>
</reference>
<feature type="chain" id="PRO_5010217042" description="DUF4124 domain-containing protein" evidence="2">
    <location>
        <begin position="20"/>
        <end position="159"/>
    </location>
</feature>
<accession>A0A1I7JKH4</accession>
<evidence type="ECO:0008006" key="5">
    <source>
        <dbReference type="Google" id="ProtNLM"/>
    </source>
</evidence>